<comment type="caution">
    <text evidence="2">The sequence shown here is derived from an EMBL/GenBank/DDBJ whole genome shotgun (WGS) entry which is preliminary data.</text>
</comment>
<feature type="transmembrane region" description="Helical" evidence="1">
    <location>
        <begin position="170"/>
        <end position="191"/>
    </location>
</feature>
<gene>
    <name evidence="2" type="ORF">NC661_13970</name>
</gene>
<protein>
    <submittedName>
        <fullName evidence="2">Uncharacterized protein</fullName>
    </submittedName>
</protein>
<sequence>MPSAWLIGPLVIKSSLVVTLVSFIVAIIFYRFTSPFPKMEAKQHVDQVGNILITFIFSLWIGKILLGFATFIKDPIAILAYPSDSNALYIGLVFTIIYVWFKYIRKQVEWTPILYAWICVFLTASFINEFVQIISGQHSRTWGYLGVLIVLLFIILFLQEKYSIVTMTSILLVGWGLGQLLLKLVIGTTVFQFNVSLFFYSLIMVSGVLLFIFRKKV</sequence>
<evidence type="ECO:0000313" key="2">
    <source>
        <dbReference type="EMBL" id="MDC3421480.1"/>
    </source>
</evidence>
<feature type="transmembrane region" description="Helical" evidence="1">
    <location>
        <begin position="113"/>
        <end position="135"/>
    </location>
</feature>
<feature type="transmembrane region" description="Helical" evidence="1">
    <location>
        <begin position="141"/>
        <end position="158"/>
    </location>
</feature>
<dbReference type="RefSeq" id="WP_259870187.1">
    <property type="nucleotide sequence ID" value="NZ_JAMQJZ010000011.1"/>
</dbReference>
<evidence type="ECO:0000313" key="3">
    <source>
        <dbReference type="Proteomes" id="UP001145072"/>
    </source>
</evidence>
<feature type="transmembrane region" description="Helical" evidence="1">
    <location>
        <begin position="197"/>
        <end position="213"/>
    </location>
</feature>
<keyword evidence="1" id="KW-0812">Transmembrane</keyword>
<evidence type="ECO:0000256" key="1">
    <source>
        <dbReference type="SAM" id="Phobius"/>
    </source>
</evidence>
<keyword evidence="1" id="KW-0472">Membrane</keyword>
<organism evidence="2 3">
    <name type="scientific">Aquibacillus koreensis</name>
    <dbReference type="NCBI Taxonomy" id="279446"/>
    <lineage>
        <taxon>Bacteria</taxon>
        <taxon>Bacillati</taxon>
        <taxon>Bacillota</taxon>
        <taxon>Bacilli</taxon>
        <taxon>Bacillales</taxon>
        <taxon>Bacillaceae</taxon>
        <taxon>Aquibacillus</taxon>
    </lineage>
</organism>
<feature type="transmembrane region" description="Helical" evidence="1">
    <location>
        <begin position="6"/>
        <end position="30"/>
    </location>
</feature>
<dbReference type="EMBL" id="JAMQJZ010000011">
    <property type="protein sequence ID" value="MDC3421480.1"/>
    <property type="molecule type" value="Genomic_DNA"/>
</dbReference>
<name>A0A9X4AKI9_9BACI</name>
<reference evidence="2" key="1">
    <citation type="submission" date="2022-06" db="EMBL/GenBank/DDBJ databases">
        <title>Aquibacillus sp. a new bacterium isolated from soil saline samples.</title>
        <authorList>
            <person name="Galisteo C."/>
            <person name="De La Haba R."/>
            <person name="Sanchez-Porro C."/>
            <person name="Ventosa A."/>
        </authorList>
    </citation>
    <scope>NUCLEOTIDE SEQUENCE</scope>
    <source>
        <strain evidence="2">JCM 12387</strain>
    </source>
</reference>
<dbReference type="AlphaFoldDB" id="A0A9X4AKI9"/>
<dbReference type="Proteomes" id="UP001145072">
    <property type="component" value="Unassembled WGS sequence"/>
</dbReference>
<feature type="transmembrane region" description="Helical" evidence="1">
    <location>
        <begin position="78"/>
        <end position="101"/>
    </location>
</feature>
<proteinExistence type="predicted"/>
<feature type="transmembrane region" description="Helical" evidence="1">
    <location>
        <begin position="51"/>
        <end position="72"/>
    </location>
</feature>
<keyword evidence="1" id="KW-1133">Transmembrane helix</keyword>
<keyword evidence="3" id="KW-1185">Reference proteome</keyword>
<accession>A0A9X4AKI9</accession>